<dbReference type="Gene3D" id="3.80.10.10">
    <property type="entry name" value="Ribonuclease Inhibitor"/>
    <property type="match status" value="1"/>
</dbReference>
<dbReference type="GeneID" id="20084923"/>
<dbReference type="RefSeq" id="XP_008871607.1">
    <property type="nucleotide sequence ID" value="XM_008873385.1"/>
</dbReference>
<dbReference type="STRING" id="157072.A0A024U1S1"/>
<organism evidence="3">
    <name type="scientific">Aphanomyces invadans</name>
    <dbReference type="NCBI Taxonomy" id="157072"/>
    <lineage>
        <taxon>Eukaryota</taxon>
        <taxon>Sar</taxon>
        <taxon>Stramenopiles</taxon>
        <taxon>Oomycota</taxon>
        <taxon>Saprolegniomycetes</taxon>
        <taxon>Saprolegniales</taxon>
        <taxon>Verrucalvaceae</taxon>
        <taxon>Aphanomyces</taxon>
    </lineage>
</organism>
<evidence type="ECO:0000256" key="1">
    <source>
        <dbReference type="ARBA" id="ARBA00022614"/>
    </source>
</evidence>
<dbReference type="InterPro" id="IPR001611">
    <property type="entry name" value="Leu-rich_rpt"/>
</dbReference>
<dbReference type="InterPro" id="IPR032675">
    <property type="entry name" value="LRR_dom_sf"/>
</dbReference>
<accession>A0A024U1S1</accession>
<keyword evidence="2" id="KW-0677">Repeat</keyword>
<dbReference type="VEuPathDB" id="FungiDB:H310_07873"/>
<evidence type="ECO:0000256" key="2">
    <source>
        <dbReference type="ARBA" id="ARBA00022737"/>
    </source>
</evidence>
<evidence type="ECO:0008006" key="4">
    <source>
        <dbReference type="Google" id="ProtNLM"/>
    </source>
</evidence>
<dbReference type="EMBL" id="KI913966">
    <property type="protein sequence ID" value="ETV99831.1"/>
    <property type="molecule type" value="Genomic_DNA"/>
</dbReference>
<gene>
    <name evidence="3" type="ORF">H310_07873</name>
</gene>
<evidence type="ECO:0000313" key="3">
    <source>
        <dbReference type="EMBL" id="ETV99831.1"/>
    </source>
</evidence>
<dbReference type="Pfam" id="PF13855">
    <property type="entry name" value="LRR_8"/>
    <property type="match status" value="1"/>
</dbReference>
<proteinExistence type="predicted"/>
<protein>
    <recommendedName>
        <fullName evidence="4">Leucine-rich repeat-containing N-terminal plant-type domain-containing protein</fullName>
    </recommendedName>
</protein>
<dbReference type="OrthoDB" id="71280at2759"/>
<sequence length="260" mass="28249">MPSTNASSIRAPSSDHIDVSFQSIQSIQGNWTLLSPITPMTLNLSHNALPSIGSGGILRLPSSITTLDLSYNMLETLDSVDWGHFANLSTLILKGNQIRSMKAPLFPRSLVQLDLSDNPLVDVELSRDTYLQLTNVTVLMRTTRQVGDGTFPKRICPGSDLRFLGSNCVCVVAPPSTPHPVVEWLSKYGVLVLGATIVVFFAVKRGNDIAPAHLVRDTFMESSCDESTTFHFVGMSAVTDFADNRTSSQPSHSLQYVAAP</sequence>
<dbReference type="SUPFAM" id="SSF52058">
    <property type="entry name" value="L domain-like"/>
    <property type="match status" value="1"/>
</dbReference>
<dbReference type="PANTHER" id="PTHR15454">
    <property type="entry name" value="NISCHARIN RELATED"/>
    <property type="match status" value="1"/>
</dbReference>
<dbReference type="GO" id="GO:0005737">
    <property type="term" value="C:cytoplasm"/>
    <property type="evidence" value="ECO:0007669"/>
    <property type="project" value="TreeGrafter"/>
</dbReference>
<keyword evidence="1" id="KW-0433">Leucine-rich repeat</keyword>
<name>A0A024U1S1_9STRA</name>
<dbReference type="AlphaFoldDB" id="A0A024U1S1"/>
<reference evidence="3" key="1">
    <citation type="submission" date="2013-12" db="EMBL/GenBank/DDBJ databases">
        <title>The Genome Sequence of Aphanomyces invadans NJM9701.</title>
        <authorList>
            <consortium name="The Broad Institute Genomics Platform"/>
            <person name="Russ C."/>
            <person name="Tyler B."/>
            <person name="van West P."/>
            <person name="Dieguez-Uribeondo J."/>
            <person name="Young S.K."/>
            <person name="Zeng Q."/>
            <person name="Gargeya S."/>
            <person name="Fitzgerald M."/>
            <person name="Abouelleil A."/>
            <person name="Alvarado L."/>
            <person name="Chapman S.B."/>
            <person name="Gainer-Dewar J."/>
            <person name="Goldberg J."/>
            <person name="Griggs A."/>
            <person name="Gujja S."/>
            <person name="Hansen M."/>
            <person name="Howarth C."/>
            <person name="Imamovic A."/>
            <person name="Ireland A."/>
            <person name="Larimer J."/>
            <person name="McCowan C."/>
            <person name="Murphy C."/>
            <person name="Pearson M."/>
            <person name="Poon T.W."/>
            <person name="Priest M."/>
            <person name="Roberts A."/>
            <person name="Saif S."/>
            <person name="Shea T."/>
            <person name="Sykes S."/>
            <person name="Wortman J."/>
            <person name="Nusbaum C."/>
            <person name="Birren B."/>
        </authorList>
    </citation>
    <scope>NUCLEOTIDE SEQUENCE [LARGE SCALE GENOMIC DNA]</scope>
    <source>
        <strain evidence="3">NJM9701</strain>
    </source>
</reference>